<accession>A0A0A1DH09</accession>
<evidence type="ECO:0000313" key="2">
    <source>
        <dbReference type="Proteomes" id="UP000030300"/>
    </source>
</evidence>
<proteinExistence type="predicted"/>
<protein>
    <submittedName>
        <fullName evidence="1">Phage protein</fullName>
    </submittedName>
</protein>
<dbReference type="GeneID" id="96607724"/>
<dbReference type="RefSeq" id="WP_038676204.1">
    <property type="nucleotide sequence ID" value="NZ_CP009896.1"/>
</dbReference>
<name>A0A0A1DH09_NOCSI</name>
<dbReference type="HOGENOM" id="CLU_1330802_0_0_11"/>
<keyword evidence="2" id="KW-1185">Reference proteome</keyword>
<reference evidence="1 2" key="1">
    <citation type="journal article" date="2015" name="Genome Announc.">
        <title>Complete Genome Sequence of Steroid-Transforming Nocardioides simplex VKM Ac-2033D.</title>
        <authorList>
            <person name="Shtratnikova V.Y."/>
            <person name="Schelkunov M.I."/>
            <person name="Pekov Y.A."/>
            <person name="Fokina V.V."/>
            <person name="Logacheva M.D."/>
            <person name="Sokolov S.L."/>
            <person name="Bragin E.Y."/>
            <person name="Ashapkin V.V."/>
            <person name="Donova M.V."/>
        </authorList>
    </citation>
    <scope>NUCLEOTIDE SEQUENCE [LARGE SCALE GENOMIC DNA]</scope>
    <source>
        <strain evidence="1 2">VKM Ac-2033D</strain>
    </source>
</reference>
<dbReference type="eggNOG" id="COG2197">
    <property type="taxonomic scope" value="Bacteria"/>
</dbReference>
<gene>
    <name evidence="1" type="ORF">KR76_01820</name>
</gene>
<organism evidence="1 2">
    <name type="scientific">Nocardioides simplex</name>
    <name type="common">Arthrobacter simplex</name>
    <dbReference type="NCBI Taxonomy" id="2045"/>
    <lineage>
        <taxon>Bacteria</taxon>
        <taxon>Bacillati</taxon>
        <taxon>Actinomycetota</taxon>
        <taxon>Actinomycetes</taxon>
        <taxon>Propionibacteriales</taxon>
        <taxon>Nocardioidaceae</taxon>
        <taxon>Pimelobacter</taxon>
    </lineage>
</organism>
<dbReference type="OrthoDB" id="3825336at2"/>
<dbReference type="KEGG" id="psim:KR76_01820"/>
<dbReference type="EMBL" id="CP009896">
    <property type="protein sequence ID" value="AIY15818.1"/>
    <property type="molecule type" value="Genomic_DNA"/>
</dbReference>
<dbReference type="AlphaFoldDB" id="A0A0A1DH09"/>
<dbReference type="STRING" id="2045.KR76_01820"/>
<evidence type="ECO:0000313" key="1">
    <source>
        <dbReference type="EMBL" id="AIY15818.1"/>
    </source>
</evidence>
<sequence length="206" mass="22924">MSPDDPRHGTIAGCSAHLRTKTPACDACKRAKMRYEKQRLLAGGATKVAAHGTRRRIQALRALGYSLRELAEVGGWGSAHAAFKYPLIANTITAETARRVLKVYNRLSMTPASGPRVGRNLRLARRNGWAPPLAWEGIDMDDPTAEPWRPDSRRRVGRPDVVHARVEDFDWLVSQGESEEQAAVRLGVRLDTLRDQRRRLDGQAVA</sequence>
<dbReference type="Proteomes" id="UP000030300">
    <property type="component" value="Chromosome"/>
</dbReference>